<protein>
    <submittedName>
        <fullName evidence="2">Putative monooxygenase</fullName>
        <ecNumber evidence="2">1.14.13.-</ecNumber>
    </submittedName>
</protein>
<dbReference type="Proteomes" id="UP000267289">
    <property type="component" value="Unassembled WGS sequence"/>
</dbReference>
<evidence type="ECO:0000313" key="3">
    <source>
        <dbReference type="Proteomes" id="UP000267289"/>
    </source>
</evidence>
<dbReference type="SUPFAM" id="SSF51905">
    <property type="entry name" value="FAD/NAD(P)-binding domain"/>
    <property type="match status" value="2"/>
</dbReference>
<feature type="transmembrane region" description="Helical" evidence="1">
    <location>
        <begin position="21"/>
        <end position="39"/>
    </location>
</feature>
<proteinExistence type="predicted"/>
<dbReference type="AlphaFoldDB" id="A0A498QBC2"/>
<keyword evidence="3" id="KW-1185">Reference proteome</keyword>
<evidence type="ECO:0000313" key="2">
    <source>
        <dbReference type="EMBL" id="VBA42591.1"/>
    </source>
</evidence>
<sequence length="499" mass="55699">MTVSGSAQPIPGRIGLQRADLRFVIIGAGMAGVLAAIKLRAAGFTDVSVYEKAERLGGTWRENTYPGIACDVPAHLYTYSFAPNPEWSHAFAPGPEILAYFEGVARRYGVEELIRYGREVRRLEHDGSRWRIMTSTGERDEADVVIAATGVLHHPRYPDIDGLNEFGGGIFHSARWDHGVPLEGTRVGVVGTGSSAVQITGAITEVVRELHLFQRTPQWILPVDNPPVDEADRARYRSDPAALTRLRAQLNREFIQSFANAVVDADSQALKTLQRVAHANLEDSVADPGLRDQLRPDYRAGCKRLIISGNFYRAIQRPNSHLVTEGIDRVEADGVRTVDGTLHRLDMLVLATGFRVDRFLRPMEVVGRSGVRLDDVWAQRPFAYLSVSVPDFPNLFMLNGPNGPVGNFSLIDVAEAQMDYLIQLFELLADGRCRQISAGREATARFEADRIEAAKKTVWVTGCRSWYLDDRGVPVAWPWTFTRFRDVMTRPVLDDYELR</sequence>
<dbReference type="PRINTS" id="PR00469">
    <property type="entry name" value="PNDRDTASEII"/>
</dbReference>
<dbReference type="EMBL" id="UPHQ01000221">
    <property type="protein sequence ID" value="VBA42591.1"/>
    <property type="molecule type" value="Genomic_DNA"/>
</dbReference>
<dbReference type="PANTHER" id="PTHR42877">
    <property type="entry name" value="L-ORNITHINE N(5)-MONOOXYGENASE-RELATED"/>
    <property type="match status" value="1"/>
</dbReference>
<keyword evidence="1" id="KW-0472">Membrane</keyword>
<dbReference type="PANTHER" id="PTHR42877:SF4">
    <property type="entry name" value="FAD_NAD(P)-BINDING DOMAIN-CONTAINING PROTEIN-RELATED"/>
    <property type="match status" value="1"/>
</dbReference>
<dbReference type="RefSeq" id="WP_075545035.1">
    <property type="nucleotide sequence ID" value="NZ_UPHQ01000221.1"/>
</dbReference>
<keyword evidence="2" id="KW-0503">Monooxygenase</keyword>
<keyword evidence="1" id="KW-0812">Transmembrane</keyword>
<accession>A0A498QBC2</accession>
<gene>
    <name evidence="2" type="ORF">LAUMK13_04105</name>
</gene>
<organism evidence="2 3">
    <name type="scientific">Mycobacterium innocens</name>
    <dbReference type="NCBI Taxonomy" id="2341083"/>
    <lineage>
        <taxon>Bacteria</taxon>
        <taxon>Bacillati</taxon>
        <taxon>Actinomycetota</taxon>
        <taxon>Actinomycetes</taxon>
        <taxon>Mycobacteriales</taxon>
        <taxon>Mycobacteriaceae</taxon>
        <taxon>Mycobacterium</taxon>
    </lineage>
</organism>
<keyword evidence="1" id="KW-1133">Transmembrane helix</keyword>
<name>A0A498QBC2_9MYCO</name>
<dbReference type="Pfam" id="PF13738">
    <property type="entry name" value="Pyr_redox_3"/>
    <property type="match status" value="1"/>
</dbReference>
<evidence type="ECO:0000256" key="1">
    <source>
        <dbReference type="SAM" id="Phobius"/>
    </source>
</evidence>
<dbReference type="InterPro" id="IPR051209">
    <property type="entry name" value="FAD-bind_Monooxygenase_sf"/>
</dbReference>
<dbReference type="InterPro" id="IPR036188">
    <property type="entry name" value="FAD/NAD-bd_sf"/>
</dbReference>
<dbReference type="Gene3D" id="3.50.50.60">
    <property type="entry name" value="FAD/NAD(P)-binding domain"/>
    <property type="match status" value="2"/>
</dbReference>
<reference evidence="2 3" key="1">
    <citation type="submission" date="2018-09" db="EMBL/GenBank/DDBJ databases">
        <authorList>
            <person name="Tagini F."/>
        </authorList>
    </citation>
    <scope>NUCLEOTIDE SEQUENCE [LARGE SCALE GENOMIC DNA]</scope>
    <source>
        <strain evidence="2 3">MK13</strain>
    </source>
</reference>
<dbReference type="GO" id="GO:0004497">
    <property type="term" value="F:monooxygenase activity"/>
    <property type="evidence" value="ECO:0007669"/>
    <property type="project" value="UniProtKB-KW"/>
</dbReference>
<dbReference type="EC" id="1.14.13.-" evidence="2"/>
<keyword evidence="2" id="KW-0560">Oxidoreductase</keyword>
<dbReference type="OrthoDB" id="5168853at2"/>